<dbReference type="InterPro" id="IPR005863">
    <property type="entry name" value="UDP-N-AcMur_synth"/>
</dbReference>
<evidence type="ECO:0000256" key="8">
    <source>
        <dbReference type="ARBA" id="ARBA00023306"/>
    </source>
</evidence>
<keyword evidence="8 10" id="KW-0131">Cell cycle</keyword>
<dbReference type="HAMAP" id="MF_02019">
    <property type="entry name" value="MurF"/>
    <property type="match status" value="1"/>
</dbReference>
<evidence type="ECO:0000313" key="16">
    <source>
        <dbReference type="Proteomes" id="UP000253606"/>
    </source>
</evidence>
<keyword evidence="9 10" id="KW-0961">Cell wall biogenesis/degradation</keyword>
<dbReference type="InterPro" id="IPR013221">
    <property type="entry name" value="Mur_ligase_cen"/>
</dbReference>
<dbReference type="RefSeq" id="WP_114206403.1">
    <property type="nucleotide sequence ID" value="NZ_CP030840.1"/>
</dbReference>
<dbReference type="Proteomes" id="UP000253606">
    <property type="component" value="Chromosome"/>
</dbReference>
<feature type="domain" description="Mur ligase N-terminal catalytic" evidence="12">
    <location>
        <begin position="30"/>
        <end position="106"/>
    </location>
</feature>
<reference evidence="15 16" key="1">
    <citation type="journal article" date="2018" name="Front. Microbiol.">
        <title>Hydrolytic Capabilities as a Key to Environmental Success: Chitinolytic and Cellulolytic Acidobacteria From Acidic Sub-arctic Soils and Boreal Peatlands.</title>
        <authorList>
            <person name="Belova S.E."/>
            <person name="Ravin N.V."/>
            <person name="Pankratov T.A."/>
            <person name="Rakitin A.L."/>
            <person name="Ivanova A.A."/>
            <person name="Beletsky A.V."/>
            <person name="Mardanov A.V."/>
            <person name="Sinninghe Damste J.S."/>
            <person name="Dedysh S.N."/>
        </authorList>
    </citation>
    <scope>NUCLEOTIDE SEQUENCE [LARGE SCALE GENOMIC DNA]</scope>
    <source>
        <strain evidence="15 16">SBC82</strain>
    </source>
</reference>
<dbReference type="EMBL" id="CP030840">
    <property type="protein sequence ID" value="AXC10849.1"/>
    <property type="molecule type" value="Genomic_DNA"/>
</dbReference>
<proteinExistence type="inferred from homology"/>
<comment type="function">
    <text evidence="10 11">Involved in cell wall formation. Catalyzes the final step in the synthesis of UDP-N-acetylmuramoyl-pentapeptide, the precursor of murein.</text>
</comment>
<evidence type="ECO:0000256" key="11">
    <source>
        <dbReference type="RuleBase" id="RU004136"/>
    </source>
</evidence>
<dbReference type="GO" id="GO:0005524">
    <property type="term" value="F:ATP binding"/>
    <property type="evidence" value="ECO:0007669"/>
    <property type="project" value="UniProtKB-UniRule"/>
</dbReference>
<dbReference type="Gene3D" id="3.40.1390.10">
    <property type="entry name" value="MurE/MurF, N-terminal domain"/>
    <property type="match status" value="1"/>
</dbReference>
<dbReference type="GO" id="GO:0009252">
    <property type="term" value="P:peptidoglycan biosynthetic process"/>
    <property type="evidence" value="ECO:0007669"/>
    <property type="project" value="UniProtKB-UniRule"/>
</dbReference>
<keyword evidence="4 10" id="KW-0547">Nucleotide-binding</keyword>
<gene>
    <name evidence="10" type="primary">murF</name>
    <name evidence="15" type="ORF">ACPOL_1503</name>
</gene>
<comment type="pathway">
    <text evidence="10 11">Cell wall biogenesis; peptidoglycan biosynthesis.</text>
</comment>
<keyword evidence="5 10" id="KW-0067">ATP-binding</keyword>
<comment type="subcellular location">
    <subcellularLocation>
        <location evidence="10 11">Cytoplasm</location>
    </subcellularLocation>
</comment>
<dbReference type="GO" id="GO:0008766">
    <property type="term" value="F:UDP-N-acetylmuramoylalanyl-D-glutamyl-2,6-diaminopimelate-D-alanyl-D-alanine ligase activity"/>
    <property type="evidence" value="ECO:0007669"/>
    <property type="project" value="RHEA"/>
</dbReference>
<dbReference type="NCBIfam" id="TIGR01143">
    <property type="entry name" value="murF"/>
    <property type="match status" value="1"/>
</dbReference>
<dbReference type="SUPFAM" id="SSF53623">
    <property type="entry name" value="MurD-like peptide ligases, catalytic domain"/>
    <property type="match status" value="1"/>
</dbReference>
<dbReference type="Gene3D" id="3.90.190.20">
    <property type="entry name" value="Mur ligase, C-terminal domain"/>
    <property type="match status" value="1"/>
</dbReference>
<dbReference type="UniPathway" id="UPA00219"/>
<dbReference type="GO" id="GO:0005737">
    <property type="term" value="C:cytoplasm"/>
    <property type="evidence" value="ECO:0007669"/>
    <property type="project" value="UniProtKB-SubCell"/>
</dbReference>
<dbReference type="GO" id="GO:0071555">
    <property type="term" value="P:cell wall organization"/>
    <property type="evidence" value="ECO:0007669"/>
    <property type="project" value="UniProtKB-KW"/>
</dbReference>
<dbReference type="InterPro" id="IPR036565">
    <property type="entry name" value="Mur-like_cat_sf"/>
</dbReference>
<dbReference type="InterPro" id="IPR000713">
    <property type="entry name" value="Mur_ligase_N"/>
</dbReference>
<evidence type="ECO:0000313" key="15">
    <source>
        <dbReference type="EMBL" id="AXC10849.1"/>
    </source>
</evidence>
<dbReference type="Pfam" id="PF01225">
    <property type="entry name" value="Mur_ligase"/>
    <property type="match status" value="1"/>
</dbReference>
<dbReference type="Gene3D" id="3.40.1190.10">
    <property type="entry name" value="Mur-like, catalytic domain"/>
    <property type="match status" value="1"/>
</dbReference>
<feature type="domain" description="Mur ligase central" evidence="14">
    <location>
        <begin position="119"/>
        <end position="306"/>
    </location>
</feature>
<evidence type="ECO:0000256" key="4">
    <source>
        <dbReference type="ARBA" id="ARBA00022741"/>
    </source>
</evidence>
<evidence type="ECO:0000256" key="9">
    <source>
        <dbReference type="ARBA" id="ARBA00023316"/>
    </source>
</evidence>
<comment type="similarity">
    <text evidence="10">Belongs to the MurCDEF family. MurF subfamily.</text>
</comment>
<dbReference type="PANTHER" id="PTHR43024:SF1">
    <property type="entry name" value="UDP-N-ACETYLMURAMOYL-TRIPEPTIDE--D-ALANYL-D-ALANINE LIGASE"/>
    <property type="match status" value="1"/>
</dbReference>
<dbReference type="GO" id="GO:0051301">
    <property type="term" value="P:cell division"/>
    <property type="evidence" value="ECO:0007669"/>
    <property type="project" value="UniProtKB-KW"/>
</dbReference>
<dbReference type="GO" id="GO:0047480">
    <property type="term" value="F:UDP-N-acetylmuramoyl-tripeptide-D-alanyl-D-alanine ligase activity"/>
    <property type="evidence" value="ECO:0007669"/>
    <property type="project" value="UniProtKB-UniRule"/>
</dbReference>
<feature type="binding site" evidence="10">
    <location>
        <begin position="121"/>
        <end position="127"/>
    </location>
    <ligand>
        <name>ATP</name>
        <dbReference type="ChEBI" id="CHEBI:30616"/>
    </ligand>
</feature>
<evidence type="ECO:0000256" key="6">
    <source>
        <dbReference type="ARBA" id="ARBA00022960"/>
    </source>
</evidence>
<keyword evidence="1 10" id="KW-0963">Cytoplasm</keyword>
<keyword evidence="3 10" id="KW-0132">Cell division</keyword>
<accession>A0A2Z5FVC9</accession>
<dbReference type="InterPro" id="IPR036615">
    <property type="entry name" value="Mur_ligase_C_dom_sf"/>
</dbReference>
<evidence type="ECO:0000256" key="5">
    <source>
        <dbReference type="ARBA" id="ARBA00022840"/>
    </source>
</evidence>
<dbReference type="KEGG" id="abas:ACPOL_1503"/>
<keyword evidence="2 10" id="KW-0436">Ligase</keyword>
<evidence type="ECO:0000256" key="2">
    <source>
        <dbReference type="ARBA" id="ARBA00022598"/>
    </source>
</evidence>
<comment type="catalytic activity">
    <reaction evidence="10 11">
        <text>D-alanyl-D-alanine + UDP-N-acetyl-alpha-D-muramoyl-L-alanyl-gamma-D-glutamyl-meso-2,6-diaminopimelate + ATP = UDP-N-acetyl-alpha-D-muramoyl-L-alanyl-gamma-D-glutamyl-meso-2,6-diaminopimeloyl-D-alanyl-D-alanine + ADP + phosphate + H(+)</text>
        <dbReference type="Rhea" id="RHEA:28374"/>
        <dbReference type="ChEBI" id="CHEBI:15378"/>
        <dbReference type="ChEBI" id="CHEBI:30616"/>
        <dbReference type="ChEBI" id="CHEBI:43474"/>
        <dbReference type="ChEBI" id="CHEBI:57822"/>
        <dbReference type="ChEBI" id="CHEBI:61386"/>
        <dbReference type="ChEBI" id="CHEBI:83905"/>
        <dbReference type="ChEBI" id="CHEBI:456216"/>
        <dbReference type="EC" id="6.3.2.10"/>
    </reaction>
</comment>
<name>A0A2Z5FVC9_9BACT</name>
<dbReference type="OrthoDB" id="9801978at2"/>
<evidence type="ECO:0000259" key="13">
    <source>
        <dbReference type="Pfam" id="PF02875"/>
    </source>
</evidence>
<dbReference type="InterPro" id="IPR035911">
    <property type="entry name" value="MurE/MurF_N"/>
</dbReference>
<dbReference type="InterPro" id="IPR004101">
    <property type="entry name" value="Mur_ligase_C"/>
</dbReference>
<evidence type="ECO:0000259" key="12">
    <source>
        <dbReference type="Pfam" id="PF01225"/>
    </source>
</evidence>
<dbReference type="InterPro" id="IPR051046">
    <property type="entry name" value="MurCDEF_CellWall_CoF430Synth"/>
</dbReference>
<evidence type="ECO:0000256" key="3">
    <source>
        <dbReference type="ARBA" id="ARBA00022618"/>
    </source>
</evidence>
<keyword evidence="7 10" id="KW-0573">Peptidoglycan synthesis</keyword>
<dbReference type="PANTHER" id="PTHR43024">
    <property type="entry name" value="UDP-N-ACETYLMURAMOYL-TRIPEPTIDE--D-ALANYL-D-ALANINE LIGASE"/>
    <property type="match status" value="1"/>
</dbReference>
<evidence type="ECO:0000256" key="7">
    <source>
        <dbReference type="ARBA" id="ARBA00022984"/>
    </source>
</evidence>
<evidence type="ECO:0000259" key="14">
    <source>
        <dbReference type="Pfam" id="PF08245"/>
    </source>
</evidence>
<dbReference type="AlphaFoldDB" id="A0A2Z5FVC9"/>
<sequence>MKLPLKRVEEWIGSVRIAGAEMLPPKAGQVTGYSIDSRTIAPGDLFFAVKGERFDGHDFVEAALAAGAIAAVVSRHKIDGLPAAIRGENLLVVAEDPLAALHKLAAAVRLHWGKRVVAITGSAGKTTTKEAIAAVLAKKFRVLKTEGNLNNSFGLPLQLLRLERDDEYAVVEMGMSHAGEIAALAKIAAPNWAVVTNVGWAHAENFPEGLSGIARAKYELIEALPPNGVAFLNCGDPYVSQFGRNFTGKTISFGSGPCAEPHAEEIIELGQQGSSFRVFAGKESAPVRISLMGRHNVTNAMAAIAVGLEAGIALAECVAAVESLRAGTKRGQVRQIRGATIIDDCYNSNPEALKSMVATLASIPAGRRILVAGEMLELGRDSSELHRACGEFAAKQGINIVLGVRGKAVHIADGAADAGAQAIFLETPEAAGEWLRSELRPGDAILFKASRGVQLERALAMLDLAMLDKE</sequence>
<keyword evidence="16" id="KW-1185">Reference proteome</keyword>
<protein>
    <recommendedName>
        <fullName evidence="10 11">UDP-N-acetylmuramoyl-tripeptide--D-alanyl-D-alanine ligase</fullName>
        <ecNumber evidence="10 11">6.3.2.10</ecNumber>
    </recommendedName>
    <alternativeName>
        <fullName evidence="10">D-alanyl-D-alanine-adding enzyme</fullName>
    </alternativeName>
</protein>
<dbReference type="Pfam" id="PF02875">
    <property type="entry name" value="Mur_ligase_C"/>
    <property type="match status" value="1"/>
</dbReference>
<keyword evidence="6 10" id="KW-0133">Cell shape</keyword>
<dbReference type="SUPFAM" id="SSF63418">
    <property type="entry name" value="MurE/MurF N-terminal domain"/>
    <property type="match status" value="1"/>
</dbReference>
<feature type="domain" description="Mur ligase C-terminal" evidence="13">
    <location>
        <begin position="330"/>
        <end position="451"/>
    </location>
</feature>
<evidence type="ECO:0000256" key="1">
    <source>
        <dbReference type="ARBA" id="ARBA00022490"/>
    </source>
</evidence>
<dbReference type="GO" id="GO:0008360">
    <property type="term" value="P:regulation of cell shape"/>
    <property type="evidence" value="ECO:0007669"/>
    <property type="project" value="UniProtKB-KW"/>
</dbReference>
<evidence type="ECO:0000256" key="10">
    <source>
        <dbReference type="HAMAP-Rule" id="MF_02019"/>
    </source>
</evidence>
<organism evidence="15 16">
    <name type="scientific">Acidisarcina polymorpha</name>
    <dbReference type="NCBI Taxonomy" id="2211140"/>
    <lineage>
        <taxon>Bacteria</taxon>
        <taxon>Pseudomonadati</taxon>
        <taxon>Acidobacteriota</taxon>
        <taxon>Terriglobia</taxon>
        <taxon>Terriglobales</taxon>
        <taxon>Acidobacteriaceae</taxon>
        <taxon>Acidisarcina</taxon>
    </lineage>
</organism>
<dbReference type="Pfam" id="PF08245">
    <property type="entry name" value="Mur_ligase_M"/>
    <property type="match status" value="1"/>
</dbReference>
<dbReference type="SUPFAM" id="SSF53244">
    <property type="entry name" value="MurD-like peptide ligases, peptide-binding domain"/>
    <property type="match status" value="1"/>
</dbReference>
<dbReference type="EC" id="6.3.2.10" evidence="10 11"/>